<gene>
    <name evidence="2" type="ORF">SAMN05216554_3699</name>
</gene>
<evidence type="ECO:0000256" key="1">
    <source>
        <dbReference type="SAM" id="MobiDB-lite"/>
    </source>
</evidence>
<proteinExistence type="predicted"/>
<dbReference type="Proteomes" id="UP000198891">
    <property type="component" value="Unassembled WGS sequence"/>
</dbReference>
<feature type="region of interest" description="Disordered" evidence="1">
    <location>
        <begin position="79"/>
        <end position="103"/>
    </location>
</feature>
<dbReference type="AlphaFoldDB" id="A0A1H3SUX7"/>
<evidence type="ECO:0000313" key="3">
    <source>
        <dbReference type="Proteomes" id="UP000198891"/>
    </source>
</evidence>
<evidence type="ECO:0000313" key="2">
    <source>
        <dbReference type="EMBL" id="SDZ41448.1"/>
    </source>
</evidence>
<name>A0A1H3SUX7_9MICO</name>
<sequence length="103" mass="11112">MTSFDGAELYWQAAGPVIESPVQIEYGIAPASWVSQNGPVDIAASEPDDLYVVFSNYDGKHLAASFEFSDLREGQWVTGDGRYSDAPCPQGRARDAPNALGSR</sequence>
<keyword evidence="3" id="KW-1185">Reference proteome</keyword>
<protein>
    <submittedName>
        <fullName evidence="2">Uncharacterized protein</fullName>
    </submittedName>
</protein>
<dbReference type="RefSeq" id="WP_139256776.1">
    <property type="nucleotide sequence ID" value="NZ_FNPZ01000004.1"/>
</dbReference>
<dbReference type="EMBL" id="FNPZ01000004">
    <property type="protein sequence ID" value="SDZ41448.1"/>
    <property type="molecule type" value="Genomic_DNA"/>
</dbReference>
<organism evidence="2 3">
    <name type="scientific">Herbiconiux ginsengi</name>
    <dbReference type="NCBI Taxonomy" id="381665"/>
    <lineage>
        <taxon>Bacteria</taxon>
        <taxon>Bacillati</taxon>
        <taxon>Actinomycetota</taxon>
        <taxon>Actinomycetes</taxon>
        <taxon>Micrococcales</taxon>
        <taxon>Microbacteriaceae</taxon>
        <taxon>Herbiconiux</taxon>
    </lineage>
</organism>
<accession>A0A1H3SUX7</accession>
<reference evidence="2 3" key="1">
    <citation type="submission" date="2016-10" db="EMBL/GenBank/DDBJ databases">
        <authorList>
            <person name="de Groot N.N."/>
        </authorList>
    </citation>
    <scope>NUCLEOTIDE SEQUENCE [LARGE SCALE GENOMIC DNA]</scope>
    <source>
        <strain evidence="2 3">CGMCC 4.3491</strain>
    </source>
</reference>